<dbReference type="InterPro" id="IPR013083">
    <property type="entry name" value="Znf_RING/FYVE/PHD"/>
</dbReference>
<organism evidence="6">
    <name type="scientific">Notodromas monacha</name>
    <dbReference type="NCBI Taxonomy" id="399045"/>
    <lineage>
        <taxon>Eukaryota</taxon>
        <taxon>Metazoa</taxon>
        <taxon>Ecdysozoa</taxon>
        <taxon>Arthropoda</taxon>
        <taxon>Crustacea</taxon>
        <taxon>Oligostraca</taxon>
        <taxon>Ostracoda</taxon>
        <taxon>Podocopa</taxon>
        <taxon>Podocopida</taxon>
        <taxon>Cypridocopina</taxon>
        <taxon>Cypridoidea</taxon>
        <taxon>Cyprididae</taxon>
        <taxon>Notodromas</taxon>
    </lineage>
</organism>
<evidence type="ECO:0000256" key="4">
    <source>
        <dbReference type="SAM" id="MobiDB-lite"/>
    </source>
</evidence>
<proteinExistence type="predicted"/>
<dbReference type="GO" id="GO:0072487">
    <property type="term" value="C:MSL complex"/>
    <property type="evidence" value="ECO:0007669"/>
    <property type="project" value="InterPro"/>
</dbReference>
<dbReference type="EMBL" id="OA884555">
    <property type="protein sequence ID" value="CAD7280962.1"/>
    <property type="molecule type" value="Genomic_DNA"/>
</dbReference>
<keyword evidence="3" id="KW-0862">Zinc</keyword>
<evidence type="ECO:0000313" key="7">
    <source>
        <dbReference type="Proteomes" id="UP000678499"/>
    </source>
</evidence>
<dbReference type="PANTHER" id="PTHR16048:SF3">
    <property type="entry name" value="E3 UBIQUITIN-PROTEIN LIGASE MSL2"/>
    <property type="match status" value="1"/>
</dbReference>
<dbReference type="InterPro" id="IPR017907">
    <property type="entry name" value="Znf_RING_CS"/>
</dbReference>
<feature type="domain" description="E3 ubiquitin-protein ligase Msl2 zinc RING finger" evidence="5">
    <location>
        <begin position="48"/>
        <end position="119"/>
    </location>
</feature>
<evidence type="ECO:0000256" key="2">
    <source>
        <dbReference type="ARBA" id="ARBA00022771"/>
    </source>
</evidence>
<dbReference type="AlphaFoldDB" id="A0A7R9BUY2"/>
<dbReference type="EMBL" id="CAJPEX010002518">
    <property type="protein sequence ID" value="CAG0921114.1"/>
    <property type="molecule type" value="Genomic_DNA"/>
</dbReference>
<dbReference type="InterPro" id="IPR032043">
    <property type="entry name" value="Msl2_Znf-RING"/>
</dbReference>
<dbReference type="GO" id="GO:0016567">
    <property type="term" value="P:protein ubiquitination"/>
    <property type="evidence" value="ECO:0007669"/>
    <property type="project" value="TreeGrafter"/>
</dbReference>
<sequence length="264" mass="30248">MTEAAVPTNATRWMLATTGALRRAVVADSGDNCWMDFLQLMVSFRESLACTVCKGIVCEAKYPVPDSGGHDCQHHVCSHCLGSKKILKPSCSWCRDYDLYVDCACLDSHVRVYRGIFKYCVSLRQFQSVKSKSFDSRRTLLTLPENLQPLSLETLLKEVQQAEKYDVMALEVHLDTDDDFQAFQQEPILNEGNYFHEGKLDGKGNYSPSRFSEEEEEEDLEQESEEEVIQQQMHVMREIIISPIPQNVKSLKRKLRPIVRQNCK</sequence>
<accession>A0A7R9BUY2</accession>
<dbReference type="GO" id="GO:0008270">
    <property type="term" value="F:zinc ion binding"/>
    <property type="evidence" value="ECO:0007669"/>
    <property type="project" value="UniProtKB-KW"/>
</dbReference>
<keyword evidence="7" id="KW-1185">Reference proteome</keyword>
<dbReference type="OrthoDB" id="10012174at2759"/>
<keyword evidence="1" id="KW-0479">Metal-binding</keyword>
<dbReference type="InterPro" id="IPR037922">
    <property type="entry name" value="MSL2"/>
</dbReference>
<dbReference type="Proteomes" id="UP000678499">
    <property type="component" value="Unassembled WGS sequence"/>
</dbReference>
<gene>
    <name evidence="6" type="ORF">NMOB1V02_LOCUS8617</name>
</gene>
<feature type="region of interest" description="Disordered" evidence="4">
    <location>
        <begin position="194"/>
        <end position="227"/>
    </location>
</feature>
<feature type="compositionally biased region" description="Acidic residues" evidence="4">
    <location>
        <begin position="213"/>
        <end position="227"/>
    </location>
</feature>
<dbReference type="PROSITE" id="PS00518">
    <property type="entry name" value="ZF_RING_1"/>
    <property type="match status" value="1"/>
</dbReference>
<dbReference type="PANTHER" id="PTHR16048">
    <property type="entry name" value="MSL2-RELATED"/>
    <property type="match status" value="1"/>
</dbReference>
<evidence type="ECO:0000259" key="5">
    <source>
        <dbReference type="Pfam" id="PF16685"/>
    </source>
</evidence>
<protein>
    <recommendedName>
        <fullName evidence="5">E3 ubiquitin-protein ligase Msl2 zinc RING finger domain-containing protein</fullName>
    </recommendedName>
</protein>
<keyword evidence="2" id="KW-0863">Zinc-finger</keyword>
<dbReference type="Pfam" id="PF16685">
    <property type="entry name" value="zf-RING_10"/>
    <property type="match status" value="1"/>
</dbReference>
<evidence type="ECO:0000256" key="3">
    <source>
        <dbReference type="ARBA" id="ARBA00022833"/>
    </source>
</evidence>
<dbReference type="Gene3D" id="3.30.40.10">
    <property type="entry name" value="Zinc/RING finger domain, C3HC4 (zinc finger)"/>
    <property type="match status" value="1"/>
</dbReference>
<evidence type="ECO:0000256" key="1">
    <source>
        <dbReference type="ARBA" id="ARBA00022723"/>
    </source>
</evidence>
<reference evidence="6" key="1">
    <citation type="submission" date="2020-11" db="EMBL/GenBank/DDBJ databases">
        <authorList>
            <person name="Tran Van P."/>
        </authorList>
    </citation>
    <scope>NUCLEOTIDE SEQUENCE</scope>
</reference>
<name>A0A7R9BUY2_9CRUS</name>
<evidence type="ECO:0000313" key="6">
    <source>
        <dbReference type="EMBL" id="CAD7280962.1"/>
    </source>
</evidence>
<dbReference type="GO" id="GO:0061630">
    <property type="term" value="F:ubiquitin protein ligase activity"/>
    <property type="evidence" value="ECO:0007669"/>
    <property type="project" value="InterPro"/>
</dbReference>